<evidence type="ECO:0000256" key="2">
    <source>
        <dbReference type="ARBA" id="ARBA00009765"/>
    </source>
</evidence>
<proteinExistence type="inferred from homology"/>
<evidence type="ECO:0000256" key="4">
    <source>
        <dbReference type="ARBA" id="ARBA00022692"/>
    </source>
</evidence>
<keyword evidence="6" id="KW-0809">Transit peptide</keyword>
<dbReference type="PANTHER" id="PTHR13890:SF0">
    <property type="entry name" value="MAGNESIUM TRANSPORTER MRS2 HOMOLOG, MITOCHONDRIAL"/>
    <property type="match status" value="1"/>
</dbReference>
<keyword evidence="4 10" id="KW-0812">Transmembrane</keyword>
<dbReference type="GO" id="GO:0005743">
    <property type="term" value="C:mitochondrial inner membrane"/>
    <property type="evidence" value="ECO:0007669"/>
    <property type="project" value="UniProtKB-SubCell"/>
</dbReference>
<keyword evidence="9 10" id="KW-0472">Membrane</keyword>
<feature type="transmembrane region" description="Helical" evidence="10">
    <location>
        <begin position="303"/>
        <end position="323"/>
    </location>
</feature>
<dbReference type="InterPro" id="IPR039204">
    <property type="entry name" value="MRS2-like"/>
</dbReference>
<evidence type="ECO:0000313" key="11">
    <source>
        <dbReference type="EMBL" id="KAF9938030.1"/>
    </source>
</evidence>
<comment type="subcellular location">
    <subcellularLocation>
        <location evidence="1">Membrane</location>
        <topology evidence="1">Multi-pass membrane protein</topology>
    </subcellularLocation>
    <subcellularLocation>
        <location evidence="10">Mitochondrion inner membrane</location>
        <topology evidence="10">Multi-pass membrane protein</topology>
    </subcellularLocation>
</comment>
<evidence type="ECO:0000256" key="7">
    <source>
        <dbReference type="ARBA" id="ARBA00022989"/>
    </source>
</evidence>
<evidence type="ECO:0000256" key="3">
    <source>
        <dbReference type="ARBA" id="ARBA00022448"/>
    </source>
</evidence>
<evidence type="ECO:0000313" key="12">
    <source>
        <dbReference type="Proteomes" id="UP000749646"/>
    </source>
</evidence>
<dbReference type="Pfam" id="PF22099">
    <property type="entry name" value="MRS2-like"/>
    <property type="match status" value="1"/>
</dbReference>
<keyword evidence="12" id="KW-1185">Reference proteome</keyword>
<dbReference type="EMBL" id="JAAAHW010009632">
    <property type="protein sequence ID" value="KAF9938030.1"/>
    <property type="molecule type" value="Genomic_DNA"/>
</dbReference>
<keyword evidence="10" id="KW-0999">Mitochondrion inner membrane</keyword>
<dbReference type="SUPFAM" id="SSF144083">
    <property type="entry name" value="Magnesium transport protein CorA, transmembrane region"/>
    <property type="match status" value="1"/>
</dbReference>
<evidence type="ECO:0000256" key="1">
    <source>
        <dbReference type="ARBA" id="ARBA00004141"/>
    </source>
</evidence>
<accession>A0A9P6ILT7</accession>
<dbReference type="PANTHER" id="PTHR13890">
    <property type="entry name" value="RNA SPLICING PROTEIN MRS2, MITOCHONDRIAL"/>
    <property type="match status" value="1"/>
</dbReference>
<protein>
    <recommendedName>
        <fullName evidence="10">Magnesium transporter</fullName>
    </recommendedName>
</protein>
<evidence type="ECO:0000256" key="10">
    <source>
        <dbReference type="RuleBase" id="RU366042"/>
    </source>
</evidence>
<sequence length="367" mass="40492">MPNSRGGGGGSGPAVILADLNDGADPATTLQKSLAAVPHHAIKNEIKLRVTELDAMGRTKITAGEFLKSDLCQQYGLHARDLRKIDGGFSNQMPVVLVRPELILVNLGHIRALIKSDLVVLFDSSDSKDRIEDSPFVKDLQDKLKMSTVDAEGQPMEFRALEAIFISVVASLHADMEILVHFVTKLLAHLEDEIDQHKLKELLQYTKKVSRFESRILLIRGVFDDLLSTDEDLAGMYLTEKRKGHPRLTDSHDEVEILLEAYMKQVEEIANVVALVKHSIQSTEDFVNVFLGAKRNQLLLFELRIAMGTLGISSGTIIAGFYGMNLINYLEHNPYGFWVVSGVAVALSGSVFGTCARKLRILAKGTT</sequence>
<keyword evidence="3 10" id="KW-0813">Transport</keyword>
<reference evidence="11" key="1">
    <citation type="journal article" date="2020" name="Fungal Divers.">
        <title>Resolving the Mortierellaceae phylogeny through synthesis of multi-gene phylogenetics and phylogenomics.</title>
        <authorList>
            <person name="Vandepol N."/>
            <person name="Liber J."/>
            <person name="Desiro A."/>
            <person name="Na H."/>
            <person name="Kennedy M."/>
            <person name="Barry K."/>
            <person name="Grigoriev I.V."/>
            <person name="Miller A.N."/>
            <person name="O'Donnell K."/>
            <person name="Stajich J.E."/>
            <person name="Bonito G."/>
        </authorList>
    </citation>
    <scope>NUCLEOTIDE SEQUENCE</scope>
    <source>
        <strain evidence="11">MES-2147</strain>
    </source>
</reference>
<evidence type="ECO:0000256" key="8">
    <source>
        <dbReference type="ARBA" id="ARBA00023065"/>
    </source>
</evidence>
<dbReference type="Gene3D" id="2.40.128.330">
    <property type="match status" value="1"/>
</dbReference>
<dbReference type="GO" id="GO:0045016">
    <property type="term" value="P:mitochondrial magnesium ion transmembrane transport"/>
    <property type="evidence" value="ECO:0007669"/>
    <property type="project" value="TreeGrafter"/>
</dbReference>
<evidence type="ECO:0000256" key="5">
    <source>
        <dbReference type="ARBA" id="ARBA00022842"/>
    </source>
</evidence>
<keyword evidence="5 10" id="KW-0460">Magnesium</keyword>
<evidence type="ECO:0000256" key="6">
    <source>
        <dbReference type="ARBA" id="ARBA00022946"/>
    </source>
</evidence>
<dbReference type="GO" id="GO:0015095">
    <property type="term" value="F:magnesium ion transmembrane transporter activity"/>
    <property type="evidence" value="ECO:0007669"/>
    <property type="project" value="TreeGrafter"/>
</dbReference>
<dbReference type="AlphaFoldDB" id="A0A9P6ILT7"/>
<comment type="similarity">
    <text evidence="2 10">Belongs to the CorA metal ion transporter (MIT) (TC 1.A.35) family.</text>
</comment>
<name>A0A9P6ILT7_9FUNG</name>
<dbReference type="CDD" id="cd12823">
    <property type="entry name" value="Mrs2_Mfm1p-like"/>
    <property type="match status" value="1"/>
</dbReference>
<dbReference type="OrthoDB" id="10251508at2759"/>
<dbReference type="InterPro" id="IPR045863">
    <property type="entry name" value="CorA_TM1_TM2"/>
</dbReference>
<dbReference type="Proteomes" id="UP000749646">
    <property type="component" value="Unassembled WGS sequence"/>
</dbReference>
<keyword evidence="7 10" id="KW-1133">Transmembrane helix</keyword>
<comment type="caution">
    <text evidence="11">The sequence shown here is derived from an EMBL/GenBank/DDBJ whole genome shotgun (WGS) entry which is preliminary data.</text>
</comment>
<keyword evidence="8 10" id="KW-0406">Ion transport</keyword>
<gene>
    <name evidence="11" type="primary">MRS2_1</name>
    <name evidence="11" type="ORF">BGZ65_000558</name>
</gene>
<organism evidence="11 12">
    <name type="scientific">Modicella reniformis</name>
    <dbReference type="NCBI Taxonomy" id="1440133"/>
    <lineage>
        <taxon>Eukaryota</taxon>
        <taxon>Fungi</taxon>
        <taxon>Fungi incertae sedis</taxon>
        <taxon>Mucoromycota</taxon>
        <taxon>Mortierellomycotina</taxon>
        <taxon>Mortierellomycetes</taxon>
        <taxon>Mortierellales</taxon>
        <taxon>Mortierellaceae</taxon>
        <taxon>Modicella</taxon>
    </lineage>
</organism>
<evidence type="ECO:0000256" key="9">
    <source>
        <dbReference type="ARBA" id="ARBA00023136"/>
    </source>
</evidence>
<dbReference type="Gene3D" id="1.20.58.340">
    <property type="entry name" value="Magnesium transport protein CorA, transmembrane region"/>
    <property type="match status" value="2"/>
</dbReference>
<keyword evidence="10" id="KW-0496">Mitochondrion</keyword>
<feature type="transmembrane region" description="Helical" evidence="10">
    <location>
        <begin position="335"/>
        <end position="356"/>
    </location>
</feature>